<evidence type="ECO:0000256" key="4">
    <source>
        <dbReference type="ARBA" id="ARBA00022927"/>
    </source>
</evidence>
<dbReference type="GO" id="GO:0005643">
    <property type="term" value="C:nuclear pore"/>
    <property type="evidence" value="ECO:0000318"/>
    <property type="project" value="GO_Central"/>
</dbReference>
<feature type="region of interest" description="Disordered" evidence="9">
    <location>
        <begin position="486"/>
        <end position="528"/>
    </location>
</feature>
<sequence>MAGMFQTPMFNQQPAQQMQAQQGGGTQIHLLTNDKMPVSYQTKWADISPESQQLLLTIEERVREYREESRRLEQREQNTDSSVLHKSFEYDAARILQELSAVGGAIERETAGVRENQADASLQLLRHAEMAVRSFLSLRPRFIAAQAQLYDFYSGMPARPSPFLQQTVIRFENQMAEYRQRIEEMERLLLVNTEKENSYGSQLSLLQSLPSVMTNVHDFFIHVAAEVEELHQHTGAMRTAFLQERHRRGDDSDPFVEAERRAIAQRDAAAKRIVHPTLHLPAPQTVTPTAPVGTTSTPGMFGGTQPGIFQIQSSTPVASQSLFGSTPTPSTNLFGSTTPSTNLFGSTTPNLFSSTLTTTGGSSSSLFGSTLGSTTPQGSTAAASGGLFGTQTPAPSTNLFGSQAPASSGGIFGSTPTPAAGGLFGQQTPAASGGLFGQQTPAPSGGLFGTQTPAASGGLFGQSTPAASGGLFGTQTPAATGGVFGAASSTPSPFSTPAPSAFGSLLTTPSAGTTTTAPKPKPRGTRRK</sequence>
<dbReference type="FunCoup" id="A0A2K1IFU6">
    <property type="interactions" value="1646"/>
</dbReference>
<evidence type="ECO:0000256" key="5">
    <source>
        <dbReference type="ARBA" id="ARBA00023010"/>
    </source>
</evidence>
<keyword evidence="4" id="KW-0653">Protein transport</keyword>
<evidence type="ECO:0000256" key="3">
    <source>
        <dbReference type="ARBA" id="ARBA00022816"/>
    </source>
</evidence>
<evidence type="ECO:0000256" key="8">
    <source>
        <dbReference type="SAM" id="Coils"/>
    </source>
</evidence>
<dbReference type="PaxDb" id="3218-PP1S73_29V6.1"/>
<feature type="coiled-coil region" evidence="8">
    <location>
        <begin position="168"/>
        <end position="195"/>
    </location>
</feature>
<keyword evidence="12" id="KW-1185">Reference proteome</keyword>
<dbReference type="GO" id="GO:0051028">
    <property type="term" value="P:mRNA transport"/>
    <property type="evidence" value="ECO:0007669"/>
    <property type="project" value="UniProtKB-KW"/>
</dbReference>
<dbReference type="EnsemblPlants" id="Pp3c24_6760V3.4">
    <property type="protein sequence ID" value="Pp3c24_6760V3.4"/>
    <property type="gene ID" value="Pp3c24_6760"/>
</dbReference>
<evidence type="ECO:0000256" key="7">
    <source>
        <dbReference type="ARBA" id="ARBA00023242"/>
    </source>
</evidence>
<dbReference type="Gene3D" id="6.10.140.1350">
    <property type="match status" value="1"/>
</dbReference>
<dbReference type="Gramene" id="Pp3c24_6760V3.5">
    <property type="protein sequence ID" value="Pp3c24_6760V3.5"/>
    <property type="gene ID" value="Pp3c24_6760"/>
</dbReference>
<evidence type="ECO:0000313" key="12">
    <source>
        <dbReference type="Proteomes" id="UP000006727"/>
    </source>
</evidence>
<dbReference type="PANTHER" id="PTHR13437:SF2">
    <property type="entry name" value="NUCLEOPORIN P58_P45"/>
    <property type="match status" value="1"/>
</dbReference>
<organism evidence="10">
    <name type="scientific">Physcomitrium patens</name>
    <name type="common">Spreading-leaved earth moss</name>
    <name type="synonym">Physcomitrella patens</name>
    <dbReference type="NCBI Taxonomy" id="3218"/>
    <lineage>
        <taxon>Eukaryota</taxon>
        <taxon>Viridiplantae</taxon>
        <taxon>Streptophyta</taxon>
        <taxon>Embryophyta</taxon>
        <taxon>Bryophyta</taxon>
        <taxon>Bryophytina</taxon>
        <taxon>Bryopsida</taxon>
        <taxon>Funariidae</taxon>
        <taxon>Funariales</taxon>
        <taxon>Funariaceae</taxon>
        <taxon>Physcomitrium</taxon>
    </lineage>
</organism>
<dbReference type="Pfam" id="PF13634">
    <property type="entry name" value="Nucleoporin_FG"/>
    <property type="match status" value="1"/>
</dbReference>
<evidence type="ECO:0000256" key="9">
    <source>
        <dbReference type="SAM" id="MobiDB-lite"/>
    </source>
</evidence>
<evidence type="ECO:0000256" key="2">
    <source>
        <dbReference type="ARBA" id="ARBA00022448"/>
    </source>
</evidence>
<dbReference type="OMA" id="KVENVHQ"/>
<dbReference type="EnsemblPlants" id="Pp3c24_6760V3.3">
    <property type="protein sequence ID" value="Pp3c24_6760V3.3"/>
    <property type="gene ID" value="Pp3c24_6760"/>
</dbReference>
<gene>
    <name evidence="11" type="primary">LOC112276728</name>
    <name evidence="10" type="ORF">PHYPA_028740</name>
</gene>
<dbReference type="InterPro" id="IPR025574">
    <property type="entry name" value="Nucleoporin_FG_rpt"/>
</dbReference>
<dbReference type="EMBL" id="ABEU02000024">
    <property type="protein sequence ID" value="PNR28148.1"/>
    <property type="molecule type" value="Genomic_DNA"/>
</dbReference>
<proteinExistence type="predicted"/>
<evidence type="ECO:0008006" key="13">
    <source>
        <dbReference type="Google" id="ProtNLM"/>
    </source>
</evidence>
<dbReference type="AlphaFoldDB" id="A0A2K1IFU6"/>
<feature type="compositionally biased region" description="Low complexity" evidence="9">
    <location>
        <begin position="486"/>
        <end position="518"/>
    </location>
</feature>
<reference evidence="10 12" key="2">
    <citation type="journal article" date="2018" name="Plant J.">
        <title>The Physcomitrella patens chromosome-scale assembly reveals moss genome structure and evolution.</title>
        <authorList>
            <person name="Lang D."/>
            <person name="Ullrich K.K."/>
            <person name="Murat F."/>
            <person name="Fuchs J."/>
            <person name="Jenkins J."/>
            <person name="Haas F.B."/>
            <person name="Piednoel M."/>
            <person name="Gundlach H."/>
            <person name="Van Bel M."/>
            <person name="Meyberg R."/>
            <person name="Vives C."/>
            <person name="Morata J."/>
            <person name="Symeonidi A."/>
            <person name="Hiss M."/>
            <person name="Muchero W."/>
            <person name="Kamisugi Y."/>
            <person name="Saleh O."/>
            <person name="Blanc G."/>
            <person name="Decker E.L."/>
            <person name="van Gessel N."/>
            <person name="Grimwood J."/>
            <person name="Hayes R.D."/>
            <person name="Graham S.W."/>
            <person name="Gunter L.E."/>
            <person name="McDaniel S.F."/>
            <person name="Hoernstein S.N.W."/>
            <person name="Larsson A."/>
            <person name="Li F.W."/>
            <person name="Perroud P.F."/>
            <person name="Phillips J."/>
            <person name="Ranjan P."/>
            <person name="Rokshar D.S."/>
            <person name="Rothfels C.J."/>
            <person name="Schneider L."/>
            <person name="Shu S."/>
            <person name="Stevenson D.W."/>
            <person name="Thummler F."/>
            <person name="Tillich M."/>
            <person name="Villarreal Aguilar J.C."/>
            <person name="Widiez T."/>
            <person name="Wong G.K."/>
            <person name="Wymore A."/>
            <person name="Zhang Y."/>
            <person name="Zimmer A.D."/>
            <person name="Quatrano R.S."/>
            <person name="Mayer K.F.X."/>
            <person name="Goodstein D."/>
            <person name="Casacuberta J.M."/>
            <person name="Vandepoele K."/>
            <person name="Reski R."/>
            <person name="Cuming A.C."/>
            <person name="Tuskan G.A."/>
            <person name="Maumus F."/>
            <person name="Salse J."/>
            <person name="Schmutz J."/>
            <person name="Rensing S.A."/>
        </authorList>
    </citation>
    <scope>NUCLEOTIDE SEQUENCE [LARGE SCALE GENOMIC DNA]</scope>
    <source>
        <strain evidence="11 12">cv. Gransden 2004</strain>
    </source>
</reference>
<reference evidence="10 12" key="1">
    <citation type="journal article" date="2008" name="Science">
        <title>The Physcomitrella genome reveals evolutionary insights into the conquest of land by plants.</title>
        <authorList>
            <person name="Rensing S."/>
            <person name="Lang D."/>
            <person name="Zimmer A."/>
            <person name="Terry A."/>
            <person name="Salamov A."/>
            <person name="Shapiro H."/>
            <person name="Nishiyama T."/>
            <person name="Perroud P.-F."/>
            <person name="Lindquist E."/>
            <person name="Kamisugi Y."/>
            <person name="Tanahashi T."/>
            <person name="Sakakibara K."/>
            <person name="Fujita T."/>
            <person name="Oishi K."/>
            <person name="Shin-I T."/>
            <person name="Kuroki Y."/>
            <person name="Toyoda A."/>
            <person name="Suzuki Y."/>
            <person name="Hashimoto A."/>
            <person name="Yamaguchi K."/>
            <person name="Sugano A."/>
            <person name="Kohara Y."/>
            <person name="Fujiyama A."/>
            <person name="Anterola A."/>
            <person name="Aoki S."/>
            <person name="Ashton N."/>
            <person name="Barbazuk W.B."/>
            <person name="Barker E."/>
            <person name="Bennetzen J."/>
            <person name="Bezanilla M."/>
            <person name="Blankenship R."/>
            <person name="Cho S.H."/>
            <person name="Dutcher S."/>
            <person name="Estelle M."/>
            <person name="Fawcett J.A."/>
            <person name="Gundlach H."/>
            <person name="Hanada K."/>
            <person name="Heyl A."/>
            <person name="Hicks K.A."/>
            <person name="Hugh J."/>
            <person name="Lohr M."/>
            <person name="Mayer K."/>
            <person name="Melkozernov A."/>
            <person name="Murata T."/>
            <person name="Nelson D."/>
            <person name="Pils B."/>
            <person name="Prigge M."/>
            <person name="Reiss B."/>
            <person name="Renner T."/>
            <person name="Rombauts S."/>
            <person name="Rushton P."/>
            <person name="Sanderfoot A."/>
            <person name="Schween G."/>
            <person name="Shiu S.-H."/>
            <person name="Stueber K."/>
            <person name="Theodoulou F.L."/>
            <person name="Tu H."/>
            <person name="Van de Peer Y."/>
            <person name="Verrier P.J."/>
            <person name="Waters E."/>
            <person name="Wood A."/>
            <person name="Yang L."/>
            <person name="Cove D."/>
            <person name="Cuming A."/>
            <person name="Hasebe M."/>
            <person name="Lucas S."/>
            <person name="Mishler D.B."/>
            <person name="Reski R."/>
            <person name="Grigoriev I."/>
            <person name="Quatrano R.S."/>
            <person name="Boore J.L."/>
        </authorList>
    </citation>
    <scope>NUCLEOTIDE SEQUENCE [LARGE SCALE GENOMIC DNA]</scope>
    <source>
        <strain evidence="11 12">cv. Gransden 2004</strain>
    </source>
</reference>
<evidence type="ECO:0000313" key="11">
    <source>
        <dbReference type="EnsemblPlants" id="Pp3c24_6760V3.1"/>
    </source>
</evidence>
<keyword evidence="8" id="KW-0175">Coiled coil</keyword>
<dbReference type="RefSeq" id="XP_024364119.1">
    <property type="nucleotide sequence ID" value="XM_024508351.2"/>
</dbReference>
<dbReference type="Gramene" id="Pp3c24_6760V3.4">
    <property type="protein sequence ID" value="Pp3c24_6760V3.4"/>
    <property type="gene ID" value="Pp3c24_6760"/>
</dbReference>
<keyword evidence="5" id="KW-0811">Translocation</keyword>
<feature type="compositionally biased region" description="Polar residues" evidence="9">
    <location>
        <begin position="389"/>
        <end position="406"/>
    </location>
</feature>
<evidence type="ECO:0000256" key="6">
    <source>
        <dbReference type="ARBA" id="ARBA00023132"/>
    </source>
</evidence>
<reference evidence="11" key="3">
    <citation type="submission" date="2020-12" db="UniProtKB">
        <authorList>
            <consortium name="EnsemblPlants"/>
        </authorList>
    </citation>
    <scope>IDENTIFICATION</scope>
</reference>
<accession>A0A2K1IFU6</accession>
<dbReference type="EnsemblPlants" id="Pp3c24_6760V3.5">
    <property type="protein sequence ID" value="Pp3c24_6760V3.5"/>
    <property type="gene ID" value="Pp3c24_6760"/>
</dbReference>
<dbReference type="OrthoDB" id="2538017at2759"/>
<dbReference type="EnsemblPlants" id="Pp3c24_6760V3.1">
    <property type="protein sequence ID" value="Pp3c24_6760V3.1"/>
    <property type="gene ID" value="Pp3c24_6760"/>
</dbReference>
<comment type="subcellular location">
    <subcellularLocation>
        <location evidence="1">Nucleus</location>
        <location evidence="1">Nuclear pore complex</location>
    </subcellularLocation>
</comment>
<feature type="coiled-coil region" evidence="8">
    <location>
        <begin position="55"/>
        <end position="82"/>
    </location>
</feature>
<feature type="region of interest" description="Disordered" evidence="9">
    <location>
        <begin position="367"/>
        <end position="448"/>
    </location>
</feature>
<dbReference type="PANTHER" id="PTHR13437">
    <property type="entry name" value="NUCLEOPORIN P58/P45 NUCLEOPORIN-LIKE PROTEIN 1"/>
    <property type="match status" value="1"/>
</dbReference>
<dbReference type="KEGG" id="ppp:112276728"/>
<dbReference type="InterPro" id="IPR024882">
    <property type="entry name" value="NUP58/p45/49"/>
</dbReference>
<dbReference type="Proteomes" id="UP000006727">
    <property type="component" value="Chromosome 24"/>
</dbReference>
<evidence type="ECO:0000313" key="10">
    <source>
        <dbReference type="EMBL" id="PNR28148.1"/>
    </source>
</evidence>
<dbReference type="GO" id="GO:0008139">
    <property type="term" value="F:nuclear localization sequence binding"/>
    <property type="evidence" value="ECO:0000318"/>
    <property type="project" value="GO_Central"/>
</dbReference>
<dbReference type="GeneID" id="112276728"/>
<evidence type="ECO:0000256" key="1">
    <source>
        <dbReference type="ARBA" id="ARBA00004567"/>
    </source>
</evidence>
<keyword evidence="2" id="KW-0813">Transport</keyword>
<name>A0A2K1IFU6_PHYPA</name>
<dbReference type="GO" id="GO:0015031">
    <property type="term" value="P:protein transport"/>
    <property type="evidence" value="ECO:0007669"/>
    <property type="project" value="UniProtKB-KW"/>
</dbReference>
<dbReference type="STRING" id="3218.A0A2K1IFU6"/>
<keyword evidence="6" id="KW-0906">Nuclear pore complex</keyword>
<keyword evidence="3" id="KW-0509">mRNA transport</keyword>
<protein>
    <recommendedName>
        <fullName evidence="13">Nucleoporin p58/p45</fullName>
    </recommendedName>
</protein>
<dbReference type="GO" id="GO:0017056">
    <property type="term" value="F:structural constituent of nuclear pore"/>
    <property type="evidence" value="ECO:0000318"/>
    <property type="project" value="GO_Central"/>
</dbReference>
<dbReference type="Gramene" id="Pp3c24_6760V3.3">
    <property type="protein sequence ID" value="Pp3c24_6760V3.3"/>
    <property type="gene ID" value="Pp3c24_6760"/>
</dbReference>
<dbReference type="Gramene" id="Pp3c24_6760V3.1">
    <property type="protein sequence ID" value="Pp3c24_6760V3.1"/>
    <property type="gene ID" value="Pp3c24_6760"/>
</dbReference>
<keyword evidence="7" id="KW-0539">Nucleus</keyword>